<reference evidence="12 13" key="1">
    <citation type="submission" date="2018-09" db="EMBL/GenBank/DDBJ databases">
        <title>Sphingomonas sp. DAC4.</title>
        <authorList>
            <person name="Seo T."/>
        </authorList>
    </citation>
    <scope>NUCLEOTIDE SEQUENCE [LARGE SCALE GENOMIC DNA]</scope>
    <source>
        <strain evidence="12 13">DAC4</strain>
    </source>
</reference>
<evidence type="ECO:0000256" key="6">
    <source>
        <dbReference type="ARBA" id="ARBA00022694"/>
    </source>
</evidence>
<evidence type="ECO:0000256" key="1">
    <source>
        <dbReference type="ARBA" id="ARBA00001974"/>
    </source>
</evidence>
<keyword evidence="5" id="KW-0285">Flavoprotein</keyword>
<evidence type="ECO:0000256" key="5">
    <source>
        <dbReference type="ARBA" id="ARBA00022630"/>
    </source>
</evidence>
<dbReference type="Pfam" id="PF01134">
    <property type="entry name" value="GIDA"/>
    <property type="match status" value="1"/>
</dbReference>
<evidence type="ECO:0000259" key="11">
    <source>
        <dbReference type="SMART" id="SM01228"/>
    </source>
</evidence>
<dbReference type="InterPro" id="IPR020595">
    <property type="entry name" value="MnmG-rel_CS"/>
</dbReference>
<dbReference type="Gene3D" id="1.10.150.570">
    <property type="entry name" value="GidA associated domain, C-terminal subdomain"/>
    <property type="match status" value="1"/>
</dbReference>
<dbReference type="GO" id="GO:0030488">
    <property type="term" value="P:tRNA methylation"/>
    <property type="evidence" value="ECO:0007669"/>
    <property type="project" value="TreeGrafter"/>
</dbReference>
<dbReference type="Gene3D" id="3.50.50.60">
    <property type="entry name" value="FAD/NAD(P)-binding domain"/>
    <property type="match status" value="2"/>
</dbReference>
<evidence type="ECO:0000256" key="10">
    <source>
        <dbReference type="ARBA" id="ARBA00031800"/>
    </source>
</evidence>
<dbReference type="PROSITE" id="PS01281">
    <property type="entry name" value="GIDA_2"/>
    <property type="match status" value="1"/>
</dbReference>
<dbReference type="GO" id="GO:0002098">
    <property type="term" value="P:tRNA wobble uridine modification"/>
    <property type="evidence" value="ECO:0007669"/>
    <property type="project" value="InterPro"/>
</dbReference>
<dbReference type="InterPro" id="IPR026904">
    <property type="entry name" value="MnmG_C"/>
</dbReference>
<evidence type="ECO:0000256" key="8">
    <source>
        <dbReference type="ARBA" id="ARBA00023027"/>
    </source>
</evidence>
<dbReference type="InterPro" id="IPR004416">
    <property type="entry name" value="MnmG"/>
</dbReference>
<dbReference type="Pfam" id="PF13932">
    <property type="entry name" value="SAM_GIDA_C"/>
    <property type="match status" value="1"/>
</dbReference>
<dbReference type="InterPro" id="IPR036188">
    <property type="entry name" value="FAD/NAD-bd_sf"/>
</dbReference>
<name>A0A418Q3Q6_9SPHN</name>
<comment type="caution">
    <text evidence="12">The sequence shown here is derived from an EMBL/GenBank/DDBJ whole genome shotgun (WGS) entry which is preliminary data.</text>
</comment>
<keyword evidence="6" id="KW-0819">tRNA processing</keyword>
<dbReference type="PANTHER" id="PTHR11806:SF0">
    <property type="entry name" value="PROTEIN MTO1 HOMOLOG, MITOCHONDRIAL"/>
    <property type="match status" value="1"/>
</dbReference>
<evidence type="ECO:0000256" key="9">
    <source>
        <dbReference type="ARBA" id="ARBA00025948"/>
    </source>
</evidence>
<dbReference type="NCBIfam" id="TIGR00136">
    <property type="entry name" value="mnmG_gidA"/>
    <property type="match status" value="1"/>
</dbReference>
<dbReference type="InterPro" id="IPR002218">
    <property type="entry name" value="MnmG-rel"/>
</dbReference>
<dbReference type="EMBL" id="QXTF01000001">
    <property type="protein sequence ID" value="RIX32537.1"/>
    <property type="molecule type" value="Genomic_DNA"/>
</dbReference>
<comment type="function">
    <text evidence="2">NAD-binding protein involved in the addition of a carboxymethylaminomethyl (cmnm) group at the wobble position (U34) of certain tRNAs, forming tRNA-cmnm(5)s(2)U34.</text>
</comment>
<evidence type="ECO:0000256" key="7">
    <source>
        <dbReference type="ARBA" id="ARBA00022827"/>
    </source>
</evidence>
<sequence>MFDVLVIGGGHAGCEAACAAARRGARTVLVTYRSDDLGQMSCNPSIGGVGKGHLVREVDAMGGIMAIAADRAAIHRRMLNASKGSAVRGPRVQADRRAYRLAIQSLVAASGVEVMEGEVSSLRFSGTGVDGVELSDGLFVSARTVIVTTGTFLAATMFRGDERWAGGRQGSNAANRLGAQVRELGLAQGRLKTGTPPRLDGRTIDWAATQPQPSDGVAWNMALAGNDAPLPQLACAITRTNVRSHEVIRRGLESSPLFSGSIEGRGPRYCPSIEDKVHRFGERDGHQVFLEPEGINDHLVYPNGISTSLARDVQQDLVRSIVGLERAEIVQFGYAVEYEFADPRRLDASLQHRDVPGLYFAGQINGTTGYEEASAQGLVAGLNAAAESIGLVAAHFDRGESYIGVMVDDLTLQGVTEPYRMLTARSEYRLYLRADNAVTRLGPMAIELGTLRGPQETLVRSHLEGKAKASAALAQLVSGEQLGVADKARKPLFEWVRRDDLMDSVRSMLPSSPAVDEAIDDAVYAPYLHRQRVELAVRQRDRETAIPGDFDFASVPGMSTEMQERFIAASPADLDQASRIAGVTPAALSALHFALARRAA</sequence>
<dbReference type="InterPro" id="IPR047001">
    <property type="entry name" value="MnmG_C_subdom"/>
</dbReference>
<dbReference type="FunFam" id="3.50.50.60:FF:000002">
    <property type="entry name" value="tRNA uridine 5-carboxymethylaminomethyl modification enzyme MnmG"/>
    <property type="match status" value="1"/>
</dbReference>
<comment type="subunit">
    <text evidence="9">Homodimer. Heterotetramer of two MnmE and two MnmG subunits.</text>
</comment>
<dbReference type="RefSeq" id="WP_119532572.1">
    <property type="nucleotide sequence ID" value="NZ_QXTF01000001.1"/>
</dbReference>
<dbReference type="AlphaFoldDB" id="A0A418Q3Q6"/>
<keyword evidence="8" id="KW-0520">NAD</keyword>
<gene>
    <name evidence="12" type="primary">mnmG</name>
    <name evidence="12" type="ORF">D3M59_06295</name>
</gene>
<dbReference type="SUPFAM" id="SSF51905">
    <property type="entry name" value="FAD/NAD(P)-binding domain"/>
    <property type="match status" value="1"/>
</dbReference>
<feature type="domain" description="tRNA uridine 5-carboxymethylaminomethyl modification enzyme C-terminal subdomain" evidence="11">
    <location>
        <begin position="522"/>
        <end position="593"/>
    </location>
</feature>
<evidence type="ECO:0000256" key="3">
    <source>
        <dbReference type="ARBA" id="ARBA00007653"/>
    </source>
</evidence>
<dbReference type="GO" id="GO:0050660">
    <property type="term" value="F:flavin adenine dinucleotide binding"/>
    <property type="evidence" value="ECO:0007669"/>
    <property type="project" value="InterPro"/>
</dbReference>
<dbReference type="InterPro" id="IPR040131">
    <property type="entry name" value="MnmG_N"/>
</dbReference>
<dbReference type="PRINTS" id="PR00411">
    <property type="entry name" value="PNDRDTASEI"/>
</dbReference>
<evidence type="ECO:0000313" key="12">
    <source>
        <dbReference type="EMBL" id="RIX32537.1"/>
    </source>
</evidence>
<evidence type="ECO:0000256" key="4">
    <source>
        <dbReference type="ARBA" id="ARBA00020461"/>
    </source>
</evidence>
<dbReference type="PANTHER" id="PTHR11806">
    <property type="entry name" value="GLUCOSE INHIBITED DIVISION PROTEIN A"/>
    <property type="match status" value="1"/>
</dbReference>
<evidence type="ECO:0000313" key="13">
    <source>
        <dbReference type="Proteomes" id="UP000285023"/>
    </source>
</evidence>
<dbReference type="InterPro" id="IPR044920">
    <property type="entry name" value="MnmG_C_subdom_sf"/>
</dbReference>
<accession>A0A418Q3Q6</accession>
<comment type="similarity">
    <text evidence="3">Belongs to the MnmG family.</text>
</comment>
<keyword evidence="13" id="KW-1185">Reference proteome</keyword>
<dbReference type="OrthoDB" id="9815560at2"/>
<keyword evidence="7" id="KW-0274">FAD</keyword>
<evidence type="ECO:0000256" key="2">
    <source>
        <dbReference type="ARBA" id="ARBA00003717"/>
    </source>
</evidence>
<organism evidence="12 13">
    <name type="scientific">Sphingomonas edaphi</name>
    <dbReference type="NCBI Taxonomy" id="2315689"/>
    <lineage>
        <taxon>Bacteria</taxon>
        <taxon>Pseudomonadati</taxon>
        <taxon>Pseudomonadota</taxon>
        <taxon>Alphaproteobacteria</taxon>
        <taxon>Sphingomonadales</taxon>
        <taxon>Sphingomonadaceae</taxon>
        <taxon>Sphingomonas</taxon>
    </lineage>
</organism>
<comment type="cofactor">
    <cofactor evidence="1">
        <name>FAD</name>
        <dbReference type="ChEBI" id="CHEBI:57692"/>
    </cofactor>
</comment>
<dbReference type="SMART" id="SM01228">
    <property type="entry name" value="GIDA_assoc_3"/>
    <property type="match status" value="1"/>
</dbReference>
<proteinExistence type="inferred from homology"/>
<dbReference type="GO" id="GO:0005829">
    <property type="term" value="C:cytosol"/>
    <property type="evidence" value="ECO:0007669"/>
    <property type="project" value="TreeGrafter"/>
</dbReference>
<protein>
    <recommendedName>
        <fullName evidence="4">tRNA uridine 5-carboxymethylaminomethyl modification enzyme MnmG</fullName>
    </recommendedName>
    <alternativeName>
        <fullName evidence="10">Glucose-inhibited division protein A</fullName>
    </alternativeName>
</protein>
<dbReference type="PROSITE" id="PS01280">
    <property type="entry name" value="GIDA_1"/>
    <property type="match status" value="1"/>
</dbReference>
<dbReference type="Proteomes" id="UP000285023">
    <property type="component" value="Unassembled WGS sequence"/>
</dbReference>